<organism evidence="1 2">
    <name type="scientific">Mycobacterium hippophais</name>
    <dbReference type="NCBI Taxonomy" id="3016340"/>
    <lineage>
        <taxon>Bacteria</taxon>
        <taxon>Bacillati</taxon>
        <taxon>Actinomycetota</taxon>
        <taxon>Actinomycetes</taxon>
        <taxon>Mycobacteriales</taxon>
        <taxon>Mycobacteriaceae</taxon>
        <taxon>Mycobacterium</taxon>
    </lineage>
</organism>
<evidence type="ECO:0000313" key="2">
    <source>
        <dbReference type="Proteomes" id="UP001142153"/>
    </source>
</evidence>
<accession>A0ABT4PYR7</accession>
<gene>
    <name evidence="1" type="ORF">O6P37_22855</name>
</gene>
<evidence type="ECO:0000313" key="1">
    <source>
        <dbReference type="EMBL" id="MCZ8381716.1"/>
    </source>
</evidence>
<name>A0ABT4PYR7_9MYCO</name>
<comment type="caution">
    <text evidence="1">The sequence shown here is derived from an EMBL/GenBank/DDBJ whole genome shotgun (WGS) entry which is preliminary data.</text>
</comment>
<proteinExistence type="predicted"/>
<protein>
    <submittedName>
        <fullName evidence="1">Uncharacterized protein</fullName>
    </submittedName>
</protein>
<reference evidence="1" key="1">
    <citation type="submission" date="2022-12" db="EMBL/GenBank/DDBJ databases">
        <authorList>
            <person name="Deng Y."/>
            <person name="Zhang Y.-Q."/>
        </authorList>
    </citation>
    <scope>NUCLEOTIDE SEQUENCE</scope>
    <source>
        <strain evidence="1">CPCC 205372</strain>
    </source>
</reference>
<keyword evidence="2" id="KW-1185">Reference proteome</keyword>
<sequence length="87" mass="10003">MNGEFEFLTRDQAGLLVEILSRRNPELADRIRTAPALSRPDAVEIVNTLSEEFVHHLDQDWEPTDYGRTVSEILSRVNAQQIAEWPK</sequence>
<dbReference type="RefSeq" id="WP_269896220.1">
    <property type="nucleotide sequence ID" value="NZ_JAPZPY010000012.1"/>
</dbReference>
<dbReference type="Proteomes" id="UP001142153">
    <property type="component" value="Unassembled WGS sequence"/>
</dbReference>
<dbReference type="EMBL" id="JAPZPY010000012">
    <property type="protein sequence ID" value="MCZ8381716.1"/>
    <property type="molecule type" value="Genomic_DNA"/>
</dbReference>